<dbReference type="HAMAP" id="MF_00366">
    <property type="entry name" value="RNApol_bact_RpoZ"/>
    <property type="match status" value="1"/>
</dbReference>
<evidence type="ECO:0000256" key="7">
    <source>
        <dbReference type="ARBA" id="ARBA00023163"/>
    </source>
</evidence>
<dbReference type="SUPFAM" id="SSF63562">
    <property type="entry name" value="RPB6/omega subunit-like"/>
    <property type="match status" value="1"/>
</dbReference>
<evidence type="ECO:0000256" key="10">
    <source>
        <dbReference type="HAMAP-Rule" id="MF_00366"/>
    </source>
</evidence>
<keyword evidence="6 10" id="KW-0548">Nucleotidyltransferase</keyword>
<dbReference type="Pfam" id="PF01192">
    <property type="entry name" value="RNA_pol_Rpb6"/>
    <property type="match status" value="1"/>
</dbReference>
<reference evidence="11 12" key="1">
    <citation type="submission" date="2024-11" db="EMBL/GenBank/DDBJ databases">
        <authorList>
            <person name="Heng Y.C."/>
            <person name="Lim A.C.H."/>
            <person name="Lee J.K.Y."/>
            <person name="Kittelmann S."/>
        </authorList>
    </citation>
    <scope>NUCLEOTIDE SEQUENCE [LARGE SCALE GENOMIC DNA]</scope>
    <source>
        <strain evidence="11 12">WILCCON 0202</strain>
    </source>
</reference>
<dbReference type="PANTHER" id="PTHR34476">
    <property type="entry name" value="DNA-DIRECTED RNA POLYMERASE SUBUNIT OMEGA"/>
    <property type="match status" value="1"/>
</dbReference>
<dbReference type="SMART" id="SM01409">
    <property type="entry name" value="RNA_pol_Rpb6"/>
    <property type="match status" value="1"/>
</dbReference>
<comment type="catalytic activity">
    <reaction evidence="9 10">
        <text>RNA(n) + a ribonucleoside 5'-triphosphate = RNA(n+1) + diphosphate</text>
        <dbReference type="Rhea" id="RHEA:21248"/>
        <dbReference type="Rhea" id="RHEA-COMP:14527"/>
        <dbReference type="Rhea" id="RHEA-COMP:17342"/>
        <dbReference type="ChEBI" id="CHEBI:33019"/>
        <dbReference type="ChEBI" id="CHEBI:61557"/>
        <dbReference type="ChEBI" id="CHEBI:140395"/>
        <dbReference type="EC" id="2.7.7.6"/>
    </reaction>
</comment>
<dbReference type="InterPro" id="IPR036161">
    <property type="entry name" value="RPB6/omega-like_sf"/>
</dbReference>
<evidence type="ECO:0000256" key="3">
    <source>
        <dbReference type="ARBA" id="ARBA00013725"/>
    </source>
</evidence>
<accession>A0ABW8TSF2</accession>
<dbReference type="InterPro" id="IPR006110">
    <property type="entry name" value="Pol_omega/Rpo6/RPB6"/>
</dbReference>
<comment type="similarity">
    <text evidence="1 10">Belongs to the RNA polymerase subunit omega family.</text>
</comment>
<dbReference type="GO" id="GO:0003899">
    <property type="term" value="F:DNA-directed RNA polymerase activity"/>
    <property type="evidence" value="ECO:0007669"/>
    <property type="project" value="UniProtKB-EC"/>
</dbReference>
<evidence type="ECO:0000256" key="4">
    <source>
        <dbReference type="ARBA" id="ARBA00022478"/>
    </source>
</evidence>
<comment type="function">
    <text evidence="10">Promotes RNA polymerase assembly. Latches the N- and C-terminal regions of the beta' subunit thereby facilitating its interaction with the beta and alpha subunits.</text>
</comment>
<sequence>MVNSMINPSIVELLTKVDNRYSLVIITSKRARQIIDGSKPLIDTENSKPLTVAINELNSSAITYETVKEGIK</sequence>
<evidence type="ECO:0000256" key="6">
    <source>
        <dbReference type="ARBA" id="ARBA00022695"/>
    </source>
</evidence>
<protein>
    <recommendedName>
        <fullName evidence="3 10">DNA-directed RNA polymerase subunit omega</fullName>
        <shortName evidence="10">RNAP omega subunit</shortName>
        <ecNumber evidence="2 10">2.7.7.6</ecNumber>
    </recommendedName>
    <alternativeName>
        <fullName evidence="10">RNA polymerase omega subunit</fullName>
    </alternativeName>
    <alternativeName>
        <fullName evidence="8 10">Transcriptase subunit omega</fullName>
    </alternativeName>
</protein>
<evidence type="ECO:0000256" key="5">
    <source>
        <dbReference type="ARBA" id="ARBA00022679"/>
    </source>
</evidence>
<evidence type="ECO:0000256" key="9">
    <source>
        <dbReference type="ARBA" id="ARBA00048552"/>
    </source>
</evidence>
<gene>
    <name evidence="10 11" type="primary">rpoZ</name>
    <name evidence="11" type="ORF">ACJDUH_08865</name>
</gene>
<evidence type="ECO:0000256" key="8">
    <source>
        <dbReference type="ARBA" id="ARBA00029924"/>
    </source>
</evidence>
<keyword evidence="12" id="KW-1185">Reference proteome</keyword>
<dbReference type="Gene3D" id="3.90.940.10">
    <property type="match status" value="1"/>
</dbReference>
<comment type="subunit">
    <text evidence="10">The RNAP catalytic core consists of 2 alpha, 1 beta, 1 beta' and 1 omega subunit. When a sigma factor is associated with the core the holoenzyme is formed, which can initiate transcription.</text>
</comment>
<evidence type="ECO:0000256" key="2">
    <source>
        <dbReference type="ARBA" id="ARBA00012418"/>
    </source>
</evidence>
<name>A0ABW8TSF2_9CLOT</name>
<evidence type="ECO:0000313" key="12">
    <source>
        <dbReference type="Proteomes" id="UP001623661"/>
    </source>
</evidence>
<dbReference type="RefSeq" id="WP_406764792.1">
    <property type="nucleotide sequence ID" value="NZ_JBJHZY010000001.1"/>
</dbReference>
<dbReference type="EC" id="2.7.7.6" evidence="2 10"/>
<keyword evidence="4 10" id="KW-0240">DNA-directed RNA polymerase</keyword>
<dbReference type="GO" id="GO:0000428">
    <property type="term" value="C:DNA-directed RNA polymerase complex"/>
    <property type="evidence" value="ECO:0007669"/>
    <property type="project" value="UniProtKB-KW"/>
</dbReference>
<dbReference type="Proteomes" id="UP001623661">
    <property type="component" value="Unassembled WGS sequence"/>
</dbReference>
<dbReference type="InterPro" id="IPR003716">
    <property type="entry name" value="DNA-dir_RNA_pol_omega"/>
</dbReference>
<proteinExistence type="inferred from homology"/>
<dbReference type="EMBL" id="JBJHZY010000001">
    <property type="protein sequence ID" value="MFL0268213.1"/>
    <property type="molecule type" value="Genomic_DNA"/>
</dbReference>
<evidence type="ECO:0000313" key="11">
    <source>
        <dbReference type="EMBL" id="MFL0268213.1"/>
    </source>
</evidence>
<comment type="caution">
    <text evidence="11">The sequence shown here is derived from an EMBL/GenBank/DDBJ whole genome shotgun (WGS) entry which is preliminary data.</text>
</comment>
<keyword evidence="5 10" id="KW-0808">Transferase</keyword>
<keyword evidence="7 10" id="KW-0804">Transcription</keyword>
<organism evidence="11 12">
    <name type="scientific">Candidatus Clostridium radicumherbarum</name>
    <dbReference type="NCBI Taxonomy" id="3381662"/>
    <lineage>
        <taxon>Bacteria</taxon>
        <taxon>Bacillati</taxon>
        <taxon>Bacillota</taxon>
        <taxon>Clostridia</taxon>
        <taxon>Eubacteriales</taxon>
        <taxon>Clostridiaceae</taxon>
        <taxon>Clostridium</taxon>
    </lineage>
</organism>
<dbReference type="PANTHER" id="PTHR34476:SF1">
    <property type="entry name" value="DNA-DIRECTED RNA POLYMERASE SUBUNIT OMEGA"/>
    <property type="match status" value="1"/>
</dbReference>
<dbReference type="NCBIfam" id="TIGR00690">
    <property type="entry name" value="rpoZ"/>
    <property type="match status" value="1"/>
</dbReference>
<evidence type="ECO:0000256" key="1">
    <source>
        <dbReference type="ARBA" id="ARBA00006711"/>
    </source>
</evidence>